<keyword evidence="3" id="KW-1185">Reference proteome</keyword>
<organism evidence="2 3">
    <name type="scientific">Micromonospora parva</name>
    <dbReference type="NCBI Taxonomy" id="1464048"/>
    <lineage>
        <taxon>Bacteria</taxon>
        <taxon>Bacillati</taxon>
        <taxon>Actinomycetota</taxon>
        <taxon>Actinomycetes</taxon>
        <taxon>Micromonosporales</taxon>
        <taxon>Micromonosporaceae</taxon>
        <taxon>Micromonospora</taxon>
    </lineage>
</organism>
<evidence type="ECO:0000313" key="3">
    <source>
        <dbReference type="Proteomes" id="UP001602287"/>
    </source>
</evidence>
<dbReference type="Proteomes" id="UP001602287">
    <property type="component" value="Unassembled WGS sequence"/>
</dbReference>
<comment type="caution">
    <text evidence="2">The sequence shown here is derived from an EMBL/GenBank/DDBJ whole genome shotgun (WGS) entry which is preliminary data.</text>
</comment>
<accession>A0ABW6VPC0</accession>
<feature type="region of interest" description="Disordered" evidence="1">
    <location>
        <begin position="205"/>
        <end position="234"/>
    </location>
</feature>
<dbReference type="EMBL" id="JBIAZM010000001">
    <property type="protein sequence ID" value="MFF5198727.1"/>
    <property type="molecule type" value="Genomic_DNA"/>
</dbReference>
<sequence length="264" mass="28265">MDGMGEAQDRAVAIVQRAAGNTVAPAVAALLTVAAAVLNRPELGVAAVPASALAGSVVEESVSLVYRLWAAEGAQRFSEAVESESGSTVDDLAAGEQSDRKTRQLLGEAVGASTTTADEWKIRVLARAFVVGAKDKSRADEMRMLIALLEDFEGVDARCLSVINKAPEQFRVEDIAKRDRGIAHVAPILVQKLAKLTFIEAVPRSQQHLSGEERDELRDAQQTMGEPEPRLPTNYRLTDLGQTVAHLLGRIGALPRQHPAESAD</sequence>
<evidence type="ECO:0000256" key="1">
    <source>
        <dbReference type="SAM" id="MobiDB-lite"/>
    </source>
</evidence>
<dbReference type="RefSeq" id="WP_210865228.1">
    <property type="nucleotide sequence ID" value="NZ_JBIAZM010000001.1"/>
</dbReference>
<reference evidence="2 3" key="1">
    <citation type="submission" date="2024-10" db="EMBL/GenBank/DDBJ databases">
        <title>The Natural Products Discovery Center: Release of the First 8490 Sequenced Strains for Exploring Actinobacteria Biosynthetic Diversity.</title>
        <authorList>
            <person name="Kalkreuter E."/>
            <person name="Kautsar S.A."/>
            <person name="Yang D."/>
            <person name="Bader C.D."/>
            <person name="Teijaro C.N."/>
            <person name="Fluegel L."/>
            <person name="Davis C.M."/>
            <person name="Simpson J.R."/>
            <person name="Lauterbach L."/>
            <person name="Steele A.D."/>
            <person name="Gui C."/>
            <person name="Meng S."/>
            <person name="Li G."/>
            <person name="Viehrig K."/>
            <person name="Ye F."/>
            <person name="Su P."/>
            <person name="Kiefer A.F."/>
            <person name="Nichols A."/>
            <person name="Cepeda A.J."/>
            <person name="Yan W."/>
            <person name="Fan B."/>
            <person name="Jiang Y."/>
            <person name="Adhikari A."/>
            <person name="Zheng C.-J."/>
            <person name="Schuster L."/>
            <person name="Cowan T.M."/>
            <person name="Smanski M.J."/>
            <person name="Chevrette M.G."/>
            <person name="De Carvalho L.P.S."/>
            <person name="Shen B."/>
        </authorList>
    </citation>
    <scope>NUCLEOTIDE SEQUENCE [LARGE SCALE GENOMIC DNA]</scope>
    <source>
        <strain evidence="2 3">NPDC000140</strain>
    </source>
</reference>
<name>A0ABW6VPC0_9ACTN</name>
<gene>
    <name evidence="2" type="ORF">ACFY3B_03870</name>
</gene>
<evidence type="ECO:0008006" key="4">
    <source>
        <dbReference type="Google" id="ProtNLM"/>
    </source>
</evidence>
<feature type="compositionally biased region" description="Basic and acidic residues" evidence="1">
    <location>
        <begin position="210"/>
        <end position="219"/>
    </location>
</feature>
<proteinExistence type="predicted"/>
<protein>
    <recommendedName>
        <fullName evidence="4">DUF4393 domain-containing protein</fullName>
    </recommendedName>
</protein>
<evidence type="ECO:0000313" key="2">
    <source>
        <dbReference type="EMBL" id="MFF5198727.1"/>
    </source>
</evidence>